<dbReference type="InterPro" id="IPR013785">
    <property type="entry name" value="Aldolase_TIM"/>
</dbReference>
<feature type="active site" description="Electrophile" evidence="7">
    <location>
        <position position="93"/>
    </location>
</feature>
<dbReference type="PANTHER" id="PTHR21139:SF42">
    <property type="entry name" value="TRIOSEPHOSPHATE ISOMERASE"/>
    <property type="match status" value="1"/>
</dbReference>
<dbReference type="UniPathway" id="UPA00138"/>
<evidence type="ECO:0000256" key="2">
    <source>
        <dbReference type="ARBA" id="ARBA00007422"/>
    </source>
</evidence>
<protein>
    <recommendedName>
        <fullName evidence="7 8">Triosephosphate isomerase</fullName>
        <shortName evidence="7">TIM</shortName>
        <shortName evidence="7">TPI</shortName>
        <ecNumber evidence="7 8">5.3.1.1</ecNumber>
    </recommendedName>
    <alternativeName>
        <fullName evidence="7">Triose-phosphate isomerase</fullName>
    </alternativeName>
</protein>
<proteinExistence type="inferred from homology"/>
<dbReference type="UniPathway" id="UPA00109">
    <property type="reaction ID" value="UER00189"/>
</dbReference>
<dbReference type="EMBL" id="PCWK01000015">
    <property type="protein sequence ID" value="PIR02744.1"/>
    <property type="molecule type" value="Genomic_DNA"/>
</dbReference>
<dbReference type="SUPFAM" id="SSF51351">
    <property type="entry name" value="Triosephosphate isomerase (TIM)"/>
    <property type="match status" value="1"/>
</dbReference>
<dbReference type="PROSITE" id="PS51440">
    <property type="entry name" value="TIM_2"/>
    <property type="match status" value="1"/>
</dbReference>
<feature type="active site" description="Proton acceptor" evidence="7">
    <location>
        <position position="165"/>
    </location>
</feature>
<dbReference type="PROSITE" id="PS00171">
    <property type="entry name" value="TIM_1"/>
    <property type="match status" value="1"/>
</dbReference>
<keyword evidence="5 7" id="KW-0324">Glycolysis</keyword>
<dbReference type="GO" id="GO:0019563">
    <property type="term" value="P:glycerol catabolic process"/>
    <property type="evidence" value="ECO:0007669"/>
    <property type="project" value="TreeGrafter"/>
</dbReference>
<dbReference type="GO" id="GO:0005829">
    <property type="term" value="C:cytosol"/>
    <property type="evidence" value="ECO:0007669"/>
    <property type="project" value="TreeGrafter"/>
</dbReference>
<feature type="binding site" evidence="7">
    <location>
        <begin position="8"/>
        <end position="10"/>
    </location>
    <ligand>
        <name>substrate</name>
    </ligand>
</feature>
<feature type="binding site" evidence="7">
    <location>
        <begin position="232"/>
        <end position="233"/>
    </location>
    <ligand>
        <name>substrate</name>
    </ligand>
</feature>
<dbReference type="Pfam" id="PF00121">
    <property type="entry name" value="TIM"/>
    <property type="match status" value="1"/>
</dbReference>
<comment type="pathway">
    <text evidence="7 8">Carbohydrate biosynthesis; gluconeogenesis.</text>
</comment>
<comment type="subcellular location">
    <subcellularLocation>
        <location evidence="7 8">Cytoplasm</location>
    </subcellularLocation>
</comment>
<name>A0A2H0N1G8_9BACT</name>
<dbReference type="Proteomes" id="UP000231139">
    <property type="component" value="Unassembled WGS sequence"/>
</dbReference>
<dbReference type="InterPro" id="IPR000652">
    <property type="entry name" value="Triosephosphate_isomerase"/>
</dbReference>
<dbReference type="HAMAP" id="MF_00147_B">
    <property type="entry name" value="TIM_B"/>
    <property type="match status" value="1"/>
</dbReference>
<dbReference type="GO" id="GO:0006094">
    <property type="term" value="P:gluconeogenesis"/>
    <property type="evidence" value="ECO:0007669"/>
    <property type="project" value="UniProtKB-UniRule"/>
</dbReference>
<sequence length="251" mass="28095">MKKFIIANWKMNPQTLAEAKRIFNATKLGVKNIRNIEVVICPPFVCLDNLQQATGNLKLGAQNCFFEEKGAFTGEISPLILKDLGVEYVILGHSERRRIFNEDDEIINKKIKLVLKEKLKPIFCIGENQKQKNQEKTFEVLKKQVLKGLTGVSRKLVKNLIIAYEPVWAIGSGKSCQSSYAQTVNIFLKKIISQKYGRKTAQTTPILYGGSVNSENVLPYFREAGMVGVLVGGASLNTKEFIKIIKTVSKA</sequence>
<accession>A0A2H0N1G8</accession>
<evidence type="ECO:0000256" key="6">
    <source>
        <dbReference type="ARBA" id="ARBA00023235"/>
    </source>
</evidence>
<comment type="catalytic activity">
    <reaction evidence="7 8">
        <text>D-glyceraldehyde 3-phosphate = dihydroxyacetone phosphate</text>
        <dbReference type="Rhea" id="RHEA:18585"/>
        <dbReference type="ChEBI" id="CHEBI:57642"/>
        <dbReference type="ChEBI" id="CHEBI:59776"/>
        <dbReference type="EC" id="5.3.1.1"/>
    </reaction>
</comment>
<feature type="binding site" evidence="7">
    <location>
        <position position="211"/>
    </location>
    <ligand>
        <name>substrate</name>
    </ligand>
</feature>
<dbReference type="PANTHER" id="PTHR21139">
    <property type="entry name" value="TRIOSEPHOSPHATE ISOMERASE"/>
    <property type="match status" value="1"/>
</dbReference>
<dbReference type="CDD" id="cd00311">
    <property type="entry name" value="TIM"/>
    <property type="match status" value="1"/>
</dbReference>
<evidence type="ECO:0000256" key="4">
    <source>
        <dbReference type="ARBA" id="ARBA00022490"/>
    </source>
</evidence>
<dbReference type="InterPro" id="IPR035990">
    <property type="entry name" value="TIM_sf"/>
</dbReference>
<evidence type="ECO:0000256" key="5">
    <source>
        <dbReference type="ARBA" id="ARBA00023152"/>
    </source>
</evidence>
<dbReference type="NCBIfam" id="TIGR00419">
    <property type="entry name" value="tim"/>
    <property type="match status" value="1"/>
</dbReference>
<dbReference type="GO" id="GO:0006096">
    <property type="term" value="P:glycolytic process"/>
    <property type="evidence" value="ECO:0007669"/>
    <property type="project" value="UniProtKB-UniRule"/>
</dbReference>
<keyword evidence="3 7" id="KW-0312">Gluconeogenesis</keyword>
<comment type="function">
    <text evidence="7">Involved in the gluconeogenesis. Catalyzes stereospecifically the conversion of dihydroxyacetone phosphate (DHAP) to D-glyceraldehyde-3-phosphate (G3P).</text>
</comment>
<comment type="similarity">
    <text evidence="2 7 8">Belongs to the triosephosphate isomerase family.</text>
</comment>
<comment type="caution">
    <text evidence="9">The sequence shown here is derived from an EMBL/GenBank/DDBJ whole genome shotgun (WGS) entry which is preliminary data.</text>
</comment>
<comment type="subunit">
    <text evidence="7 8">Homodimer.</text>
</comment>
<evidence type="ECO:0000313" key="10">
    <source>
        <dbReference type="Proteomes" id="UP000231139"/>
    </source>
</evidence>
<keyword evidence="6 7" id="KW-0413">Isomerase</keyword>
<gene>
    <name evidence="7" type="primary">tpiA</name>
    <name evidence="9" type="ORF">COV62_00630</name>
</gene>
<reference evidence="9 10" key="1">
    <citation type="submission" date="2017-09" db="EMBL/GenBank/DDBJ databases">
        <title>Depth-based differentiation of microbial function through sediment-hosted aquifers and enrichment of novel symbionts in the deep terrestrial subsurface.</title>
        <authorList>
            <person name="Probst A.J."/>
            <person name="Ladd B."/>
            <person name="Jarett J.K."/>
            <person name="Geller-Mcgrath D.E."/>
            <person name="Sieber C.M."/>
            <person name="Emerson J.B."/>
            <person name="Anantharaman K."/>
            <person name="Thomas B.C."/>
            <person name="Malmstrom R."/>
            <person name="Stieglmeier M."/>
            <person name="Klingl A."/>
            <person name="Woyke T."/>
            <person name="Ryan C.M."/>
            <person name="Banfield J.F."/>
        </authorList>
    </citation>
    <scope>NUCLEOTIDE SEQUENCE [LARGE SCALE GENOMIC DNA]</scope>
    <source>
        <strain evidence="9">CG11_big_fil_rev_8_21_14_0_20_35_11</strain>
    </source>
</reference>
<evidence type="ECO:0000313" key="9">
    <source>
        <dbReference type="EMBL" id="PIR02744.1"/>
    </source>
</evidence>
<feature type="binding site" evidence="7">
    <location>
        <position position="171"/>
    </location>
    <ligand>
        <name>substrate</name>
    </ligand>
</feature>
<comment type="pathway">
    <text evidence="1 7 8">Carbohydrate degradation; glycolysis; D-glyceraldehyde 3-phosphate from glycerone phosphate: step 1/1.</text>
</comment>
<evidence type="ECO:0000256" key="1">
    <source>
        <dbReference type="ARBA" id="ARBA00004680"/>
    </source>
</evidence>
<evidence type="ECO:0000256" key="7">
    <source>
        <dbReference type="HAMAP-Rule" id="MF_00147"/>
    </source>
</evidence>
<dbReference type="InterPro" id="IPR020861">
    <property type="entry name" value="Triosephosphate_isomerase_AS"/>
</dbReference>
<dbReference type="GO" id="GO:0046166">
    <property type="term" value="P:glyceraldehyde-3-phosphate biosynthetic process"/>
    <property type="evidence" value="ECO:0007669"/>
    <property type="project" value="TreeGrafter"/>
</dbReference>
<dbReference type="EC" id="5.3.1.1" evidence="7 8"/>
<organism evidence="9 10">
    <name type="scientific">Candidatus Nealsonbacteria bacterium CG11_big_fil_rev_8_21_14_0_20_35_11</name>
    <dbReference type="NCBI Taxonomy" id="1974713"/>
    <lineage>
        <taxon>Bacteria</taxon>
        <taxon>Candidatus Nealsoniibacteriota</taxon>
    </lineage>
</organism>
<evidence type="ECO:0000256" key="8">
    <source>
        <dbReference type="RuleBase" id="RU363013"/>
    </source>
</evidence>
<dbReference type="Gene3D" id="3.20.20.70">
    <property type="entry name" value="Aldolase class I"/>
    <property type="match status" value="1"/>
</dbReference>
<evidence type="ECO:0000256" key="3">
    <source>
        <dbReference type="ARBA" id="ARBA00022432"/>
    </source>
</evidence>
<dbReference type="InterPro" id="IPR022896">
    <property type="entry name" value="TrioseP_Isoase_bac/euk"/>
</dbReference>
<dbReference type="AlphaFoldDB" id="A0A2H0N1G8"/>
<dbReference type="FunFam" id="3.20.20.70:FF:000016">
    <property type="entry name" value="Triosephosphate isomerase"/>
    <property type="match status" value="1"/>
</dbReference>
<dbReference type="GO" id="GO:0004807">
    <property type="term" value="F:triose-phosphate isomerase activity"/>
    <property type="evidence" value="ECO:0007669"/>
    <property type="project" value="UniProtKB-UniRule"/>
</dbReference>
<keyword evidence="4 7" id="KW-0963">Cytoplasm</keyword>